<dbReference type="Pfam" id="PF01176">
    <property type="entry name" value="eIF-1a"/>
    <property type="match status" value="1"/>
</dbReference>
<protein>
    <submittedName>
        <fullName evidence="5">InfA Translation initiation factor 1 (IF-1)</fullName>
    </submittedName>
</protein>
<evidence type="ECO:0000259" key="4">
    <source>
        <dbReference type="PROSITE" id="PS50832"/>
    </source>
</evidence>
<organism evidence="5">
    <name type="scientific">uncultured Caudovirales phage</name>
    <dbReference type="NCBI Taxonomy" id="2100421"/>
    <lineage>
        <taxon>Viruses</taxon>
        <taxon>Duplodnaviria</taxon>
        <taxon>Heunggongvirae</taxon>
        <taxon>Uroviricota</taxon>
        <taxon>Caudoviricetes</taxon>
        <taxon>Peduoviridae</taxon>
        <taxon>Maltschvirus</taxon>
        <taxon>Maltschvirus maltsch</taxon>
    </lineage>
</organism>
<dbReference type="PANTHER" id="PTHR33370">
    <property type="entry name" value="TRANSLATION INITIATION FACTOR IF-1, CHLOROPLASTIC"/>
    <property type="match status" value="1"/>
</dbReference>
<reference evidence="5" key="1">
    <citation type="submission" date="2020-05" db="EMBL/GenBank/DDBJ databases">
        <authorList>
            <person name="Chiriac C."/>
            <person name="Salcher M."/>
            <person name="Ghai R."/>
            <person name="Kavagutti S V."/>
        </authorList>
    </citation>
    <scope>NUCLEOTIDE SEQUENCE</scope>
</reference>
<sequence>MAKEDLMRFSGVVDEVLPNAMFRVVLDNEQKTKITATLGGKLRQHNIRILLGDSVEVEMSPYDLTKGRVVYRTK</sequence>
<gene>
    <name evidence="5" type="ORF">UFOVP190_364</name>
</gene>
<accession>A0A6J7WMI7</accession>
<dbReference type="NCBIfam" id="TIGR00008">
    <property type="entry name" value="infA"/>
    <property type="match status" value="1"/>
</dbReference>
<feature type="domain" description="S1-like" evidence="4">
    <location>
        <begin position="1"/>
        <end position="74"/>
    </location>
</feature>
<dbReference type="SUPFAM" id="SSF50249">
    <property type="entry name" value="Nucleic acid-binding proteins"/>
    <property type="match status" value="1"/>
</dbReference>
<dbReference type="FunFam" id="2.40.50.140:FF:000002">
    <property type="entry name" value="Translation initiation factor IF-1"/>
    <property type="match status" value="1"/>
</dbReference>
<dbReference type="GO" id="GO:0003723">
    <property type="term" value="F:RNA binding"/>
    <property type="evidence" value="ECO:0007669"/>
    <property type="project" value="InterPro"/>
</dbReference>
<dbReference type="GO" id="GO:0043022">
    <property type="term" value="F:ribosome binding"/>
    <property type="evidence" value="ECO:0007669"/>
    <property type="project" value="TreeGrafter"/>
</dbReference>
<dbReference type="InterPro" id="IPR004368">
    <property type="entry name" value="TIF_IF1"/>
</dbReference>
<name>A0A6J7WMI7_9CAUD</name>
<evidence type="ECO:0000256" key="3">
    <source>
        <dbReference type="ARBA" id="ARBA00022917"/>
    </source>
</evidence>
<proteinExistence type="inferred from homology"/>
<evidence type="ECO:0000256" key="2">
    <source>
        <dbReference type="ARBA" id="ARBA00022540"/>
    </source>
</evidence>
<dbReference type="Gene3D" id="2.40.50.140">
    <property type="entry name" value="Nucleic acid-binding proteins"/>
    <property type="match status" value="1"/>
</dbReference>
<comment type="similarity">
    <text evidence="1">Belongs to the IF-1 family.</text>
</comment>
<evidence type="ECO:0000313" key="5">
    <source>
        <dbReference type="EMBL" id="CAB5215025.1"/>
    </source>
</evidence>
<dbReference type="CDD" id="cd04451">
    <property type="entry name" value="S1_IF1"/>
    <property type="match status" value="1"/>
</dbReference>
<dbReference type="InterPro" id="IPR012340">
    <property type="entry name" value="NA-bd_OB-fold"/>
</dbReference>
<dbReference type="HAMAP" id="MF_00075">
    <property type="entry name" value="IF_1"/>
    <property type="match status" value="1"/>
</dbReference>
<keyword evidence="3" id="KW-0648">Protein biosynthesis</keyword>
<evidence type="ECO:0000256" key="1">
    <source>
        <dbReference type="ARBA" id="ARBA00010939"/>
    </source>
</evidence>
<keyword evidence="2 5" id="KW-0396">Initiation factor</keyword>
<dbReference type="InterPro" id="IPR006196">
    <property type="entry name" value="RNA-binding_domain_S1_IF1"/>
</dbReference>
<dbReference type="EMBL" id="LR798243">
    <property type="protein sequence ID" value="CAB5215025.1"/>
    <property type="molecule type" value="Genomic_DNA"/>
</dbReference>
<dbReference type="PROSITE" id="PS50832">
    <property type="entry name" value="S1_IF1_TYPE"/>
    <property type="match status" value="1"/>
</dbReference>
<dbReference type="PANTHER" id="PTHR33370:SF1">
    <property type="entry name" value="TRANSLATION INITIATION FACTOR IF-1, CHLOROPLASTIC"/>
    <property type="match status" value="1"/>
</dbReference>